<name>A0A9W6T596_CANBO</name>
<gene>
    <name evidence="4" type="ORF">Cboi02_000467500</name>
</gene>
<dbReference type="PANTHER" id="PTHR39468">
    <property type="entry name" value="CHROMOSOME 7, WHOLE GENOME SHOTGUN SEQUENCE"/>
    <property type="match status" value="1"/>
</dbReference>
<dbReference type="InterPro" id="IPR002885">
    <property type="entry name" value="PPR_rpt"/>
</dbReference>
<proteinExistence type="predicted"/>
<dbReference type="InterPro" id="IPR040009">
    <property type="entry name" value="Mtf2/C5D6.12-like"/>
</dbReference>
<dbReference type="GO" id="GO:0005739">
    <property type="term" value="C:mitochondrion"/>
    <property type="evidence" value="ECO:0007669"/>
    <property type="project" value="UniProtKB-SubCell"/>
</dbReference>
<evidence type="ECO:0000256" key="1">
    <source>
        <dbReference type="ARBA" id="ARBA00004173"/>
    </source>
</evidence>
<dbReference type="PANTHER" id="PTHR39468:SF1">
    <property type="entry name" value="MTF2-LIKE C-TERMINAL DOMAIN-CONTAINING PROTEIN"/>
    <property type="match status" value="1"/>
</dbReference>
<protein>
    <submittedName>
        <fullName evidence="4">Unnamed protein product</fullName>
    </submittedName>
</protein>
<reference evidence="4" key="1">
    <citation type="submission" date="2023-04" db="EMBL/GenBank/DDBJ databases">
        <title>Candida boidinii NBRC 10035.</title>
        <authorList>
            <person name="Ichikawa N."/>
            <person name="Sato H."/>
            <person name="Tonouchi N."/>
        </authorList>
    </citation>
    <scope>NUCLEOTIDE SEQUENCE</scope>
    <source>
        <strain evidence="4">NBRC 10035</strain>
    </source>
</reference>
<keyword evidence="5" id="KW-1185">Reference proteome</keyword>
<comment type="subcellular location">
    <subcellularLocation>
        <location evidence="1">Mitochondrion</location>
    </subcellularLocation>
</comment>
<evidence type="ECO:0000256" key="2">
    <source>
        <dbReference type="PROSITE-ProRule" id="PRU00708"/>
    </source>
</evidence>
<accession>A0A9W6T596</accession>
<dbReference type="Proteomes" id="UP001165120">
    <property type="component" value="Unassembled WGS sequence"/>
</dbReference>
<dbReference type="EMBL" id="BSXN01001972">
    <property type="protein sequence ID" value="GME75149.1"/>
    <property type="molecule type" value="Genomic_DNA"/>
</dbReference>
<organism evidence="4 5">
    <name type="scientific">Candida boidinii</name>
    <name type="common">Yeast</name>
    <dbReference type="NCBI Taxonomy" id="5477"/>
    <lineage>
        <taxon>Eukaryota</taxon>
        <taxon>Fungi</taxon>
        <taxon>Dikarya</taxon>
        <taxon>Ascomycota</taxon>
        <taxon>Saccharomycotina</taxon>
        <taxon>Pichiomycetes</taxon>
        <taxon>Pichiales</taxon>
        <taxon>Pichiaceae</taxon>
        <taxon>Ogataea</taxon>
        <taxon>Ogataea/Candida clade</taxon>
    </lineage>
</organism>
<dbReference type="InterPro" id="IPR043837">
    <property type="entry name" value="Mtf2-like_C"/>
</dbReference>
<sequence length="373" mass="42515">MLRANLRISRSGLNVLKHKCNSRFSTSTSSKISETFGEVKKDKHDKKKSILDEITTDKGYASFFDGYSMNSLGTANKDAFSIQEKDSFYKVFEHLEKIDFLGNRNKESNIDTKDRISFTNNNNDSISSLSSFGMDDLFAVNKTRLLLDGDIIESYKKDLAKTNKISKALKPTLQHINTVIQDSEALSNFVKTDIIDKFLLNDPKDNFKNQNWEDQLEEIEKLTKETPGSPPVNRVTLPVLLKFSLESLTYGFDSVTDTMDIVNAIKNNANISLYVFGCNTDLYNSLLSQYWRKTKNLSLVYKLINEMQINGIVPNLMTYKITATIFLKVMSVKDSIKAYPYLLWSDSSDLYQLKDYIKTIHIAASKNSLFDSK</sequence>
<dbReference type="Pfam" id="PF19189">
    <property type="entry name" value="Mtf2"/>
    <property type="match status" value="1"/>
</dbReference>
<evidence type="ECO:0000313" key="5">
    <source>
        <dbReference type="Proteomes" id="UP001165120"/>
    </source>
</evidence>
<comment type="caution">
    <text evidence="4">The sequence shown here is derived from an EMBL/GenBank/DDBJ whole genome shotgun (WGS) entry which is preliminary data.</text>
</comment>
<evidence type="ECO:0000259" key="3">
    <source>
        <dbReference type="Pfam" id="PF19189"/>
    </source>
</evidence>
<dbReference type="AlphaFoldDB" id="A0A9W6T596"/>
<feature type="repeat" description="PPR" evidence="2">
    <location>
        <begin position="279"/>
        <end position="314"/>
    </location>
</feature>
<feature type="domain" description="Mtf2-like C-terminal" evidence="3">
    <location>
        <begin position="164"/>
        <end position="359"/>
    </location>
</feature>
<dbReference type="PROSITE" id="PS51375">
    <property type="entry name" value="PPR"/>
    <property type="match status" value="1"/>
</dbReference>
<evidence type="ECO:0000313" key="4">
    <source>
        <dbReference type="EMBL" id="GME75149.1"/>
    </source>
</evidence>